<name>A0ACB6R600_9PLEO</name>
<reference evidence="1" key="1">
    <citation type="journal article" date="2020" name="Stud. Mycol.">
        <title>101 Dothideomycetes genomes: a test case for predicting lifestyles and emergence of pathogens.</title>
        <authorList>
            <person name="Haridas S."/>
            <person name="Albert R."/>
            <person name="Binder M."/>
            <person name="Bloem J."/>
            <person name="Labutti K."/>
            <person name="Salamov A."/>
            <person name="Andreopoulos B."/>
            <person name="Baker S."/>
            <person name="Barry K."/>
            <person name="Bills G."/>
            <person name="Bluhm B."/>
            <person name="Cannon C."/>
            <person name="Castanera R."/>
            <person name="Culley D."/>
            <person name="Daum C."/>
            <person name="Ezra D."/>
            <person name="Gonzalez J."/>
            <person name="Henrissat B."/>
            <person name="Kuo A."/>
            <person name="Liang C."/>
            <person name="Lipzen A."/>
            <person name="Lutzoni F."/>
            <person name="Magnuson J."/>
            <person name="Mondo S."/>
            <person name="Nolan M."/>
            <person name="Ohm R."/>
            <person name="Pangilinan J."/>
            <person name="Park H.-J."/>
            <person name="Ramirez L."/>
            <person name="Alfaro M."/>
            <person name="Sun H."/>
            <person name="Tritt A."/>
            <person name="Yoshinaga Y."/>
            <person name="Zwiers L.-H."/>
            <person name="Turgeon B."/>
            <person name="Goodwin S."/>
            <person name="Spatafora J."/>
            <person name="Crous P."/>
            <person name="Grigoriev I."/>
        </authorList>
    </citation>
    <scope>NUCLEOTIDE SEQUENCE</scope>
    <source>
        <strain evidence="1">ATCC 200398</strain>
    </source>
</reference>
<evidence type="ECO:0000313" key="2">
    <source>
        <dbReference type="Proteomes" id="UP000799755"/>
    </source>
</evidence>
<accession>A0ACB6R600</accession>
<comment type="caution">
    <text evidence="1">The sequence shown here is derived from an EMBL/GenBank/DDBJ whole genome shotgun (WGS) entry which is preliminary data.</text>
</comment>
<proteinExistence type="predicted"/>
<gene>
    <name evidence="1" type="ORF">BDR25DRAFT_214600</name>
</gene>
<keyword evidence="2" id="KW-1185">Reference proteome</keyword>
<protein>
    <submittedName>
        <fullName evidence="1">Uncharacterized protein</fullName>
    </submittedName>
</protein>
<dbReference type="Proteomes" id="UP000799755">
    <property type="component" value="Unassembled WGS sequence"/>
</dbReference>
<dbReference type="EMBL" id="MU003497">
    <property type="protein sequence ID" value="KAF2474669.1"/>
    <property type="molecule type" value="Genomic_DNA"/>
</dbReference>
<evidence type="ECO:0000313" key="1">
    <source>
        <dbReference type="EMBL" id="KAF2474669.1"/>
    </source>
</evidence>
<sequence>MGTSGVVDDHLHHVITNFKPGDHIKTVHNERLYQENQKLRNMIRELAEYQLANPKIVNPTTRANIDRERGVELEIAKKKKFIRAQLAVLKTAFRQSVMKVRDEKRMTAESRDVNDSLVLKLHNLKYEAESLDKEISAARNYDHKYAKLPLIPVEEFLEQFPDRMGASEQDLMTARIDHEYQVRVKLEERRQEKLKQKQLLISEVKKKKDELTKLDEMLEKFIEAAEPIQKVLATE</sequence>
<organism evidence="1 2">
    <name type="scientific">Lindgomyces ingoldianus</name>
    <dbReference type="NCBI Taxonomy" id="673940"/>
    <lineage>
        <taxon>Eukaryota</taxon>
        <taxon>Fungi</taxon>
        <taxon>Dikarya</taxon>
        <taxon>Ascomycota</taxon>
        <taxon>Pezizomycotina</taxon>
        <taxon>Dothideomycetes</taxon>
        <taxon>Pleosporomycetidae</taxon>
        <taxon>Pleosporales</taxon>
        <taxon>Lindgomycetaceae</taxon>
        <taxon>Lindgomyces</taxon>
    </lineage>
</organism>